<dbReference type="GO" id="GO:0005886">
    <property type="term" value="C:plasma membrane"/>
    <property type="evidence" value="ECO:0007669"/>
    <property type="project" value="UniProtKB-SubCell"/>
</dbReference>
<sequence>MTSFELTIIVACLVAGGILKGATGAGAPILAVPAISLIADVRFAIIVVLVTGIVTNVWQAWMFRDRLRTLPFIAPYLVAAGLGMVVGTYGLAYLPMDVLTLALCVALLAYIGLRLARPGWSLSLDSGRRLAVPAGITAGVLQGASGLSGPAALSYLSAMRLGREGFAGTISLLFVVLGLVQLPSLVALGLIDGQGLLISCLAVLPVALGMVAGNAVGKVISPVVFDRIVLALLAAFMVKLVFDLLV</sequence>
<accession>A0A369W3K9</accession>
<keyword evidence="10" id="KW-1185">Reference proteome</keyword>
<comment type="caution">
    <text evidence="9">The sequence shown here is derived from an EMBL/GenBank/DDBJ whole genome shotgun (WGS) entry which is preliminary data.</text>
</comment>
<feature type="transmembrane region" description="Helical" evidence="8">
    <location>
        <begin position="166"/>
        <end position="190"/>
    </location>
</feature>
<reference evidence="10" key="1">
    <citation type="submission" date="2018-07" db="EMBL/GenBank/DDBJ databases">
        <authorList>
            <person name="Liu B.-T."/>
            <person name="Du Z."/>
        </authorList>
    </citation>
    <scope>NUCLEOTIDE SEQUENCE [LARGE SCALE GENOMIC DNA]</scope>
    <source>
        <strain evidence="10">XYN52</strain>
    </source>
</reference>
<proteinExistence type="inferred from homology"/>
<evidence type="ECO:0000313" key="9">
    <source>
        <dbReference type="EMBL" id="RDE07862.1"/>
    </source>
</evidence>
<dbReference type="InterPro" id="IPR052017">
    <property type="entry name" value="TSUP"/>
</dbReference>
<dbReference type="PANTHER" id="PTHR30269:SF32">
    <property type="entry name" value="MEMBRANE TRANSPORTER PROTEIN-RELATED"/>
    <property type="match status" value="1"/>
</dbReference>
<feature type="transmembrane region" description="Helical" evidence="8">
    <location>
        <begin position="98"/>
        <end position="116"/>
    </location>
</feature>
<evidence type="ECO:0000313" key="10">
    <source>
        <dbReference type="Proteomes" id="UP000253759"/>
    </source>
</evidence>
<protein>
    <recommendedName>
        <fullName evidence="8">Probable membrane transporter protein</fullName>
    </recommendedName>
</protein>
<keyword evidence="7 8" id="KW-0472">Membrane</keyword>
<evidence type="ECO:0000256" key="5">
    <source>
        <dbReference type="ARBA" id="ARBA00022692"/>
    </source>
</evidence>
<comment type="subcellular location">
    <subcellularLocation>
        <location evidence="1 8">Cell membrane</location>
        <topology evidence="1 8">Multi-pass membrane protein</topology>
    </subcellularLocation>
</comment>
<feature type="transmembrane region" description="Helical" evidence="8">
    <location>
        <begin position="41"/>
        <end position="61"/>
    </location>
</feature>
<dbReference type="RefSeq" id="WP_114646911.1">
    <property type="nucleotide sequence ID" value="NZ_QQNH01000031.1"/>
</dbReference>
<comment type="similarity">
    <text evidence="2 8">Belongs to the 4-toluene sulfonate uptake permease (TSUP) (TC 2.A.102) family.</text>
</comment>
<evidence type="ECO:0000256" key="6">
    <source>
        <dbReference type="ARBA" id="ARBA00022989"/>
    </source>
</evidence>
<dbReference type="InterPro" id="IPR002781">
    <property type="entry name" value="TM_pro_TauE-like"/>
</dbReference>
<dbReference type="Proteomes" id="UP000253759">
    <property type="component" value="Unassembled WGS sequence"/>
</dbReference>
<feature type="transmembrane region" description="Helical" evidence="8">
    <location>
        <begin position="73"/>
        <end position="92"/>
    </location>
</feature>
<gene>
    <name evidence="9" type="ORF">DVH29_14505</name>
</gene>
<keyword evidence="6 8" id="KW-1133">Transmembrane helix</keyword>
<keyword evidence="4 8" id="KW-1003">Cell membrane</keyword>
<name>A0A369W3K9_9HYPH</name>
<evidence type="ECO:0000256" key="7">
    <source>
        <dbReference type="ARBA" id="ARBA00023136"/>
    </source>
</evidence>
<evidence type="ECO:0000256" key="3">
    <source>
        <dbReference type="ARBA" id="ARBA00022448"/>
    </source>
</evidence>
<feature type="transmembrane region" description="Helical" evidence="8">
    <location>
        <begin position="228"/>
        <end position="245"/>
    </location>
</feature>
<evidence type="ECO:0000256" key="4">
    <source>
        <dbReference type="ARBA" id="ARBA00022475"/>
    </source>
</evidence>
<organism evidence="9 10">
    <name type="scientific">Pelagibacterium lacus</name>
    <dbReference type="NCBI Taxonomy" id="2282655"/>
    <lineage>
        <taxon>Bacteria</taxon>
        <taxon>Pseudomonadati</taxon>
        <taxon>Pseudomonadota</taxon>
        <taxon>Alphaproteobacteria</taxon>
        <taxon>Hyphomicrobiales</taxon>
        <taxon>Devosiaceae</taxon>
        <taxon>Pelagibacterium</taxon>
    </lineage>
</organism>
<dbReference type="AlphaFoldDB" id="A0A369W3K9"/>
<dbReference type="Pfam" id="PF01925">
    <property type="entry name" value="TauE"/>
    <property type="match status" value="1"/>
</dbReference>
<keyword evidence="5 8" id="KW-0812">Transmembrane</keyword>
<dbReference type="PANTHER" id="PTHR30269">
    <property type="entry name" value="TRANSMEMBRANE PROTEIN YFCA"/>
    <property type="match status" value="1"/>
</dbReference>
<feature type="transmembrane region" description="Helical" evidence="8">
    <location>
        <begin position="196"/>
        <end position="216"/>
    </location>
</feature>
<dbReference type="EMBL" id="QQNH01000031">
    <property type="protein sequence ID" value="RDE07862.1"/>
    <property type="molecule type" value="Genomic_DNA"/>
</dbReference>
<evidence type="ECO:0000256" key="1">
    <source>
        <dbReference type="ARBA" id="ARBA00004651"/>
    </source>
</evidence>
<keyword evidence="3" id="KW-0813">Transport</keyword>
<dbReference type="OrthoDB" id="5195497at2"/>
<evidence type="ECO:0000256" key="2">
    <source>
        <dbReference type="ARBA" id="ARBA00009142"/>
    </source>
</evidence>
<evidence type="ECO:0000256" key="8">
    <source>
        <dbReference type="RuleBase" id="RU363041"/>
    </source>
</evidence>